<evidence type="ECO:0000313" key="3">
    <source>
        <dbReference type="EMBL" id="GFT72489.1"/>
    </source>
</evidence>
<reference evidence="3" key="1">
    <citation type="submission" date="2020-08" db="EMBL/GenBank/DDBJ databases">
        <title>Multicomponent nature underlies the extraordinary mechanical properties of spider dragline silk.</title>
        <authorList>
            <person name="Kono N."/>
            <person name="Nakamura H."/>
            <person name="Mori M."/>
            <person name="Yoshida Y."/>
            <person name="Ohtoshi R."/>
            <person name="Malay A.D."/>
            <person name="Moran D.A.P."/>
            <person name="Tomita M."/>
            <person name="Numata K."/>
            <person name="Arakawa K."/>
        </authorList>
    </citation>
    <scope>NUCLEOTIDE SEQUENCE</scope>
</reference>
<evidence type="ECO:0000313" key="4">
    <source>
        <dbReference type="Proteomes" id="UP000887013"/>
    </source>
</evidence>
<dbReference type="AlphaFoldDB" id="A0A8X6PK43"/>
<accession>A0A8X6PK43</accession>
<evidence type="ECO:0000256" key="2">
    <source>
        <dbReference type="SAM" id="SignalP"/>
    </source>
</evidence>
<dbReference type="EMBL" id="BMAW01116868">
    <property type="protein sequence ID" value="GFT72489.1"/>
    <property type="molecule type" value="Genomic_DNA"/>
</dbReference>
<protein>
    <submittedName>
        <fullName evidence="3">Uncharacterized protein</fullName>
    </submittedName>
</protein>
<feature type="region of interest" description="Disordered" evidence="1">
    <location>
        <begin position="26"/>
        <end position="72"/>
    </location>
</feature>
<keyword evidence="4" id="KW-1185">Reference proteome</keyword>
<feature type="signal peptide" evidence="2">
    <location>
        <begin position="1"/>
        <end position="26"/>
    </location>
</feature>
<proteinExistence type="predicted"/>
<comment type="caution">
    <text evidence="3">The sequence shown here is derived from an EMBL/GenBank/DDBJ whole genome shotgun (WGS) entry which is preliminary data.</text>
</comment>
<keyword evidence="2" id="KW-0732">Signal</keyword>
<feature type="chain" id="PRO_5036490140" evidence="2">
    <location>
        <begin position="27"/>
        <end position="102"/>
    </location>
</feature>
<gene>
    <name evidence="3" type="ORF">NPIL_62131</name>
</gene>
<evidence type="ECO:0000256" key="1">
    <source>
        <dbReference type="SAM" id="MobiDB-lite"/>
    </source>
</evidence>
<dbReference type="Proteomes" id="UP000887013">
    <property type="component" value="Unassembled WGS sequence"/>
</dbReference>
<sequence length="102" mass="11117">MHSSTLIMLLTVFLVALSLSVTVVDAGEEKEEKKEGKEDKSEGGEEGKEEGGEEKKEGGEEGEKKEGEKSGATSLITSSAFWFLRSCCWGCLAEMKFNVHIL</sequence>
<organism evidence="3 4">
    <name type="scientific">Nephila pilipes</name>
    <name type="common">Giant wood spider</name>
    <name type="synonym">Nephila maculata</name>
    <dbReference type="NCBI Taxonomy" id="299642"/>
    <lineage>
        <taxon>Eukaryota</taxon>
        <taxon>Metazoa</taxon>
        <taxon>Ecdysozoa</taxon>
        <taxon>Arthropoda</taxon>
        <taxon>Chelicerata</taxon>
        <taxon>Arachnida</taxon>
        <taxon>Araneae</taxon>
        <taxon>Araneomorphae</taxon>
        <taxon>Entelegynae</taxon>
        <taxon>Araneoidea</taxon>
        <taxon>Nephilidae</taxon>
        <taxon>Nephila</taxon>
    </lineage>
</organism>
<feature type="compositionally biased region" description="Basic and acidic residues" evidence="1">
    <location>
        <begin position="30"/>
        <end position="69"/>
    </location>
</feature>
<name>A0A8X6PK43_NEPPI</name>